<dbReference type="InterPro" id="IPR036876">
    <property type="entry name" value="UVR_dom_sf"/>
</dbReference>
<feature type="region of interest" description="Disordered" evidence="1">
    <location>
        <begin position="124"/>
        <end position="152"/>
    </location>
</feature>
<evidence type="ECO:0000259" key="2">
    <source>
        <dbReference type="PROSITE" id="PS50151"/>
    </source>
</evidence>
<dbReference type="GO" id="GO:0008270">
    <property type="term" value="F:zinc ion binding"/>
    <property type="evidence" value="ECO:0007669"/>
    <property type="project" value="TreeGrafter"/>
</dbReference>
<reference evidence="3" key="2">
    <citation type="submission" date="2021-04" db="EMBL/GenBank/DDBJ databases">
        <authorList>
            <person name="Gilroy R."/>
        </authorList>
    </citation>
    <scope>NUCLEOTIDE SEQUENCE</scope>
    <source>
        <strain evidence="3">421</strain>
    </source>
</reference>
<organism evidence="3 4">
    <name type="scientific">Candidatus Eubacterium faecipullorum</name>
    <dbReference type="NCBI Taxonomy" id="2838571"/>
    <lineage>
        <taxon>Bacteria</taxon>
        <taxon>Bacillati</taxon>
        <taxon>Bacillota</taxon>
        <taxon>Clostridia</taxon>
        <taxon>Eubacteriales</taxon>
        <taxon>Eubacteriaceae</taxon>
        <taxon>Eubacterium</taxon>
    </lineage>
</organism>
<dbReference type="GO" id="GO:0050897">
    <property type="term" value="F:cobalt ion binding"/>
    <property type="evidence" value="ECO:0007669"/>
    <property type="project" value="TreeGrafter"/>
</dbReference>
<accession>A0A9D1UFR7</accession>
<dbReference type="Pfam" id="PF02151">
    <property type="entry name" value="UVR"/>
    <property type="match status" value="1"/>
</dbReference>
<dbReference type="PANTHER" id="PTHR38430">
    <property type="entry name" value="PROTEIN-ARGININE KINASE ACTIVATOR PROTEIN"/>
    <property type="match status" value="1"/>
</dbReference>
<dbReference type="GO" id="GO:0005507">
    <property type="term" value="F:copper ion binding"/>
    <property type="evidence" value="ECO:0007669"/>
    <property type="project" value="TreeGrafter"/>
</dbReference>
<gene>
    <name evidence="3" type="ORF">IAA48_06795</name>
</gene>
<dbReference type="GO" id="GO:0046870">
    <property type="term" value="F:cadmium ion binding"/>
    <property type="evidence" value="ECO:0007669"/>
    <property type="project" value="TreeGrafter"/>
</dbReference>
<dbReference type="PROSITE" id="PS50151">
    <property type="entry name" value="UVR"/>
    <property type="match status" value="1"/>
</dbReference>
<evidence type="ECO:0000313" key="4">
    <source>
        <dbReference type="Proteomes" id="UP000824205"/>
    </source>
</evidence>
<evidence type="ECO:0000313" key="3">
    <source>
        <dbReference type="EMBL" id="HIW86189.1"/>
    </source>
</evidence>
<dbReference type="GO" id="GO:1990170">
    <property type="term" value="P:stress response to cadmium ion"/>
    <property type="evidence" value="ECO:0007669"/>
    <property type="project" value="TreeGrafter"/>
</dbReference>
<protein>
    <submittedName>
        <fullName evidence="3">UvrB/UvrC motif-containing protein</fullName>
    </submittedName>
</protein>
<name>A0A9D1UFR7_9FIRM</name>
<dbReference type="GO" id="GO:1990169">
    <property type="term" value="P:stress response to copper ion"/>
    <property type="evidence" value="ECO:0007669"/>
    <property type="project" value="TreeGrafter"/>
</dbReference>
<proteinExistence type="predicted"/>
<feature type="domain" description="UVR" evidence="2">
    <location>
        <begin position="142"/>
        <end position="177"/>
    </location>
</feature>
<dbReference type="PIRSF" id="PIRSF015034">
    <property type="entry name" value="YacH"/>
    <property type="match status" value="1"/>
</dbReference>
<dbReference type="InterPro" id="IPR001943">
    <property type="entry name" value="UVR_dom"/>
</dbReference>
<dbReference type="InterPro" id="IPR025542">
    <property type="entry name" value="YacH"/>
</dbReference>
<dbReference type="EMBL" id="DXGE01000028">
    <property type="protein sequence ID" value="HIW86189.1"/>
    <property type="molecule type" value="Genomic_DNA"/>
</dbReference>
<dbReference type="SUPFAM" id="SSF46600">
    <property type="entry name" value="C-terminal UvrC-binding domain of UvrB"/>
    <property type="match status" value="1"/>
</dbReference>
<dbReference type="Proteomes" id="UP000824205">
    <property type="component" value="Unassembled WGS sequence"/>
</dbReference>
<reference evidence="3" key="1">
    <citation type="journal article" date="2021" name="PeerJ">
        <title>Extensive microbial diversity within the chicken gut microbiome revealed by metagenomics and culture.</title>
        <authorList>
            <person name="Gilroy R."/>
            <person name="Ravi A."/>
            <person name="Getino M."/>
            <person name="Pursley I."/>
            <person name="Horton D.L."/>
            <person name="Alikhan N.F."/>
            <person name="Baker D."/>
            <person name="Gharbi K."/>
            <person name="Hall N."/>
            <person name="Watson M."/>
            <person name="Adriaenssens E.M."/>
            <person name="Foster-Nyarko E."/>
            <person name="Jarju S."/>
            <person name="Secka A."/>
            <person name="Antonio M."/>
            <person name="Oren A."/>
            <person name="Chaudhuri R.R."/>
            <person name="La Ragione R."/>
            <person name="Hildebrand F."/>
            <person name="Pallen M.J."/>
        </authorList>
    </citation>
    <scope>NUCLEOTIDE SEQUENCE</scope>
    <source>
        <strain evidence="3">421</strain>
    </source>
</reference>
<evidence type="ECO:0000256" key="1">
    <source>
        <dbReference type="SAM" id="MobiDB-lite"/>
    </source>
</evidence>
<dbReference type="Gene3D" id="4.10.860.10">
    <property type="entry name" value="UVR domain"/>
    <property type="match status" value="1"/>
</dbReference>
<dbReference type="AlphaFoldDB" id="A0A9D1UFR7"/>
<comment type="caution">
    <text evidence="3">The sequence shown here is derived from an EMBL/GenBank/DDBJ whole genome shotgun (WGS) entry which is preliminary data.</text>
</comment>
<dbReference type="PANTHER" id="PTHR38430:SF1">
    <property type="entry name" value="PROTEIN-ARGININE KINASE ACTIVATOR PROTEIN"/>
    <property type="match status" value="1"/>
</dbReference>
<sequence length="179" mass="19861">MKCQHCNQNEATTYFKQNINGKVTEMHLCEDCAKELGVMSDFSPESFFADTFLGNLLGAGIPAMNILSGVDRCDSCGSTFNDIVNSGLVGCADCYTRFADRLEPSIFKLHGNASHVGKNITYTEVPDKEENKAKPEPEQKPQSEMESLKAQLQQAIQDQRFEDAAVLRDKIKEITGEDK</sequence>
<feature type="compositionally biased region" description="Basic and acidic residues" evidence="1">
    <location>
        <begin position="125"/>
        <end position="147"/>
    </location>
</feature>